<dbReference type="InterPro" id="IPR057326">
    <property type="entry name" value="KR_dom"/>
</dbReference>
<dbReference type="InterPro" id="IPR051911">
    <property type="entry name" value="SDR_oxidoreductase"/>
</dbReference>
<dbReference type="EMBL" id="QUMQ01000001">
    <property type="protein sequence ID" value="REG01059.1"/>
    <property type="molecule type" value="Genomic_DNA"/>
</dbReference>
<dbReference type="GO" id="GO:0016491">
    <property type="term" value="F:oxidoreductase activity"/>
    <property type="evidence" value="ECO:0007669"/>
    <property type="project" value="UniProtKB-KW"/>
</dbReference>
<gene>
    <name evidence="6" type="ORF">DFJ67_7132</name>
</gene>
<dbReference type="PANTHER" id="PTHR43976">
    <property type="entry name" value="SHORT CHAIN DEHYDROGENASE"/>
    <property type="match status" value="1"/>
</dbReference>
<feature type="domain" description="Ketoreductase" evidence="5">
    <location>
        <begin position="4"/>
        <end position="181"/>
    </location>
</feature>
<evidence type="ECO:0000313" key="7">
    <source>
        <dbReference type="Proteomes" id="UP000256913"/>
    </source>
</evidence>
<comment type="similarity">
    <text evidence="1 3">Belongs to the short-chain dehydrogenases/reductases (SDR) family.</text>
</comment>
<evidence type="ECO:0000259" key="5">
    <source>
        <dbReference type="SMART" id="SM00822"/>
    </source>
</evidence>
<evidence type="ECO:0000256" key="1">
    <source>
        <dbReference type="ARBA" id="ARBA00006484"/>
    </source>
</evidence>
<dbReference type="PRINTS" id="PR00080">
    <property type="entry name" value="SDRFAMILY"/>
</dbReference>
<dbReference type="Proteomes" id="UP000256913">
    <property type="component" value="Unassembled WGS sequence"/>
</dbReference>
<dbReference type="SUPFAM" id="SSF51735">
    <property type="entry name" value="NAD(P)-binding Rossmann-fold domains"/>
    <property type="match status" value="1"/>
</dbReference>
<feature type="compositionally biased region" description="Basic residues" evidence="4">
    <location>
        <begin position="184"/>
        <end position="198"/>
    </location>
</feature>
<dbReference type="RefSeq" id="WP_116073045.1">
    <property type="nucleotide sequence ID" value="NZ_BONB01000008.1"/>
</dbReference>
<dbReference type="InterPro" id="IPR002347">
    <property type="entry name" value="SDR_fam"/>
</dbReference>
<protein>
    <submittedName>
        <fullName evidence="6">Short subunit dehydrogenase</fullName>
    </submittedName>
</protein>
<evidence type="ECO:0000256" key="2">
    <source>
        <dbReference type="ARBA" id="ARBA00023002"/>
    </source>
</evidence>
<proteinExistence type="inferred from homology"/>
<dbReference type="SMART" id="SM00822">
    <property type="entry name" value="PKS_KR"/>
    <property type="match status" value="1"/>
</dbReference>
<feature type="region of interest" description="Disordered" evidence="4">
    <location>
        <begin position="169"/>
        <end position="198"/>
    </location>
</feature>
<evidence type="ECO:0000256" key="3">
    <source>
        <dbReference type="RuleBase" id="RU000363"/>
    </source>
</evidence>
<dbReference type="PANTHER" id="PTHR43976:SF16">
    <property type="entry name" value="SHORT-CHAIN DEHYDROGENASE_REDUCTASE FAMILY PROTEIN"/>
    <property type="match status" value="1"/>
</dbReference>
<dbReference type="Gene3D" id="3.40.50.720">
    <property type="entry name" value="NAD(P)-binding Rossmann-like Domain"/>
    <property type="match status" value="1"/>
</dbReference>
<evidence type="ECO:0000256" key="4">
    <source>
        <dbReference type="SAM" id="MobiDB-lite"/>
    </source>
</evidence>
<dbReference type="InterPro" id="IPR036291">
    <property type="entry name" value="NAD(P)-bd_dom_sf"/>
</dbReference>
<accession>A0A3D9ZUK7</accession>
<organism evidence="6 7">
    <name type="scientific">Asanoa ferruginea</name>
    <dbReference type="NCBI Taxonomy" id="53367"/>
    <lineage>
        <taxon>Bacteria</taxon>
        <taxon>Bacillati</taxon>
        <taxon>Actinomycetota</taxon>
        <taxon>Actinomycetes</taxon>
        <taxon>Micromonosporales</taxon>
        <taxon>Micromonosporaceae</taxon>
        <taxon>Asanoa</taxon>
    </lineage>
</organism>
<evidence type="ECO:0000313" key="6">
    <source>
        <dbReference type="EMBL" id="REG01059.1"/>
    </source>
</evidence>
<reference evidence="6 7" key="1">
    <citation type="submission" date="2018-08" db="EMBL/GenBank/DDBJ databases">
        <title>Sequencing the genomes of 1000 actinobacteria strains.</title>
        <authorList>
            <person name="Klenk H.-P."/>
        </authorList>
    </citation>
    <scope>NUCLEOTIDE SEQUENCE [LARGE SCALE GENOMIC DNA]</scope>
    <source>
        <strain evidence="6 7">DSM 44099</strain>
    </source>
</reference>
<dbReference type="AlphaFoldDB" id="A0A3D9ZUK7"/>
<comment type="caution">
    <text evidence="6">The sequence shown here is derived from an EMBL/GenBank/DDBJ whole genome shotgun (WGS) entry which is preliminary data.</text>
</comment>
<dbReference type="OrthoDB" id="3178062at2"/>
<name>A0A3D9ZUK7_9ACTN</name>
<keyword evidence="2" id="KW-0560">Oxidoreductase</keyword>
<dbReference type="PRINTS" id="PR00081">
    <property type="entry name" value="GDHRDH"/>
</dbReference>
<keyword evidence="7" id="KW-1185">Reference proteome</keyword>
<dbReference type="Pfam" id="PF00106">
    <property type="entry name" value="adh_short"/>
    <property type="match status" value="1"/>
</dbReference>
<sequence>MDARVALVTGATSGIGAQAALALRRRGFVVYAAGRRGDRLADAATKELLPLKLDVTDDGSMVDAIDRIVADRGRIDVLVNNAGYGSLGAIEETTAAEGRRQFEVNVFGAFRLIQLVLPHMRAQRSGRIINVSSAGGKTYGPLGGWYHGTKFALEGMSDSLRRQRTGVVHAGNEQIPGGAEPRRLLGRRPGSCRRGRRP</sequence>